<keyword evidence="14 15" id="KW-0472">Membrane</keyword>
<dbReference type="PANTHER" id="PTHR42878">
    <property type="entry name" value="TWO-COMPONENT HISTIDINE KINASE"/>
    <property type="match status" value="1"/>
</dbReference>
<keyword evidence="12 15" id="KW-1133">Transmembrane helix</keyword>
<dbReference type="EMBL" id="FQVM01000016">
    <property type="protein sequence ID" value="SHE89095.1"/>
    <property type="molecule type" value="Genomic_DNA"/>
</dbReference>
<dbReference type="Pfam" id="PF00512">
    <property type="entry name" value="HisKA"/>
    <property type="match status" value="1"/>
</dbReference>
<evidence type="ECO:0000256" key="14">
    <source>
        <dbReference type="ARBA" id="ARBA00023136"/>
    </source>
</evidence>
<evidence type="ECO:0000256" key="4">
    <source>
        <dbReference type="ARBA" id="ARBA00012438"/>
    </source>
</evidence>
<feature type="transmembrane region" description="Helical" evidence="15">
    <location>
        <begin position="158"/>
        <end position="177"/>
    </location>
</feature>
<accession>A0A1M4X6M4</accession>
<dbReference type="SUPFAM" id="SSF55874">
    <property type="entry name" value="ATPase domain of HSP90 chaperone/DNA topoisomerase II/histidine kinase"/>
    <property type="match status" value="1"/>
</dbReference>
<dbReference type="PROSITE" id="PS50109">
    <property type="entry name" value="HIS_KIN"/>
    <property type="match status" value="1"/>
</dbReference>
<dbReference type="SMART" id="SM00091">
    <property type="entry name" value="PAS"/>
    <property type="match status" value="1"/>
</dbReference>
<evidence type="ECO:0000256" key="1">
    <source>
        <dbReference type="ARBA" id="ARBA00000085"/>
    </source>
</evidence>
<dbReference type="SMART" id="SM00388">
    <property type="entry name" value="HisKA"/>
    <property type="match status" value="1"/>
</dbReference>
<dbReference type="PANTHER" id="PTHR42878:SF7">
    <property type="entry name" value="SENSOR HISTIDINE KINASE GLRK"/>
    <property type="match status" value="1"/>
</dbReference>
<dbReference type="Gene3D" id="3.30.450.20">
    <property type="entry name" value="PAS domain"/>
    <property type="match status" value="1"/>
</dbReference>
<keyword evidence="8 15" id="KW-0812">Transmembrane</keyword>
<gene>
    <name evidence="19" type="ORF">SAMN05443638_11619</name>
</gene>
<dbReference type="InterPro" id="IPR004358">
    <property type="entry name" value="Sig_transdc_His_kin-like_C"/>
</dbReference>
<keyword evidence="10 19" id="KW-0418">Kinase</keyword>
<evidence type="ECO:0000256" key="11">
    <source>
        <dbReference type="ARBA" id="ARBA00022840"/>
    </source>
</evidence>
<dbReference type="PRINTS" id="PR00344">
    <property type="entry name" value="BCTRLSENSOR"/>
</dbReference>
<dbReference type="NCBIfam" id="TIGR00229">
    <property type="entry name" value="sensory_box"/>
    <property type="match status" value="1"/>
</dbReference>
<dbReference type="GO" id="GO:0007234">
    <property type="term" value="P:osmosensory signaling via phosphorelay pathway"/>
    <property type="evidence" value="ECO:0007669"/>
    <property type="project" value="TreeGrafter"/>
</dbReference>
<dbReference type="GO" id="GO:0000155">
    <property type="term" value="F:phosphorelay sensor kinase activity"/>
    <property type="evidence" value="ECO:0007669"/>
    <property type="project" value="InterPro"/>
</dbReference>
<proteinExistence type="predicted"/>
<evidence type="ECO:0000313" key="20">
    <source>
        <dbReference type="Proteomes" id="UP000184035"/>
    </source>
</evidence>
<dbReference type="InterPro" id="IPR003661">
    <property type="entry name" value="HisK_dim/P_dom"/>
</dbReference>
<dbReference type="InterPro" id="IPR003594">
    <property type="entry name" value="HATPase_dom"/>
</dbReference>
<dbReference type="CDD" id="cd00082">
    <property type="entry name" value="HisKA"/>
    <property type="match status" value="1"/>
</dbReference>
<evidence type="ECO:0000256" key="3">
    <source>
        <dbReference type="ARBA" id="ARBA00004314"/>
    </source>
</evidence>
<dbReference type="Gene3D" id="6.10.340.10">
    <property type="match status" value="1"/>
</dbReference>
<evidence type="ECO:0000256" key="9">
    <source>
        <dbReference type="ARBA" id="ARBA00022741"/>
    </source>
</evidence>
<dbReference type="InterPro" id="IPR036890">
    <property type="entry name" value="HATPase_C_sf"/>
</dbReference>
<dbReference type="SMART" id="SM00304">
    <property type="entry name" value="HAMP"/>
    <property type="match status" value="1"/>
</dbReference>
<dbReference type="GO" id="GO:0000156">
    <property type="term" value="F:phosphorelay response regulator activity"/>
    <property type="evidence" value="ECO:0007669"/>
    <property type="project" value="TreeGrafter"/>
</dbReference>
<evidence type="ECO:0000259" key="16">
    <source>
        <dbReference type="PROSITE" id="PS50109"/>
    </source>
</evidence>
<dbReference type="EC" id="2.7.13.3" evidence="4"/>
<dbReference type="GO" id="GO:0005886">
    <property type="term" value="C:plasma membrane"/>
    <property type="evidence" value="ECO:0007669"/>
    <property type="project" value="UniProtKB-SubCell"/>
</dbReference>
<evidence type="ECO:0000256" key="12">
    <source>
        <dbReference type="ARBA" id="ARBA00022989"/>
    </source>
</evidence>
<dbReference type="SUPFAM" id="SSF47384">
    <property type="entry name" value="Homodimeric domain of signal transducing histidine kinase"/>
    <property type="match status" value="1"/>
</dbReference>
<evidence type="ECO:0000313" key="19">
    <source>
        <dbReference type="EMBL" id="SHE89095.1"/>
    </source>
</evidence>
<keyword evidence="6" id="KW-0597">Phosphoprotein</keyword>
<evidence type="ECO:0000259" key="17">
    <source>
        <dbReference type="PROSITE" id="PS50112"/>
    </source>
</evidence>
<dbReference type="GO" id="GO:0030295">
    <property type="term" value="F:protein kinase activator activity"/>
    <property type="evidence" value="ECO:0007669"/>
    <property type="project" value="TreeGrafter"/>
</dbReference>
<evidence type="ECO:0000256" key="8">
    <source>
        <dbReference type="ARBA" id="ARBA00022692"/>
    </source>
</evidence>
<sequence>MKKKIMFSFGITIIFSLMIITCSFVAISNYQNIDRTKDNLMHYNDVIAISLRNNSNKEDIINTLKDLKERDKGIRLTLVEKDGKVIYDSEGLDIYENYIYREEIEKAMKEGEGDGTRFNKKLNSNVAYYATKINEDYIIRSAIPLENLRLFHQHNIKFYFFTLTFVILISIFISQKLTKIIVEPLNELELMTSKISSGELGRRVKITSNDELGSLGKTFNEMADQLQSTMAELIDKQNRLEAILKSMDSGVIAIDRNHRVIMINPYAEKIFGIKNKIIGETLKDTIKDFDLDNIFENPNEYREVKIDSPNKKELRIKTAEIINEGEHIGTVAVVQDITDIKILENIRSQFVANVSHELKTPLTSIKGFAETLKYVEDEEHRVKFLDIINDEAERLTRLINDILSLSNIEQNKEINLTYFDPNKVIENVYTMMKIEAKKKDIELFINLNSTFTLLGDKDKFKQMILNIVDNAIKYSEKNDKVYIETENNNGKFKVSIKDTGIGIPKKDIPRLFERFYRVDKARSRAKGGTGLGLAIVKHIIKTFNGDIEVLSEIGKGTTFIVTIKGQNIK</sequence>
<feature type="domain" description="Histidine kinase" evidence="16">
    <location>
        <begin position="353"/>
        <end position="567"/>
    </location>
</feature>
<dbReference type="CDD" id="cd00075">
    <property type="entry name" value="HATPase"/>
    <property type="match status" value="1"/>
</dbReference>
<keyword evidence="13" id="KW-0902">Two-component regulatory system</keyword>
<keyword evidence="11" id="KW-0067">ATP-binding</keyword>
<dbReference type="AlphaFoldDB" id="A0A1M4X6M4"/>
<feature type="domain" description="PAS" evidence="17">
    <location>
        <begin position="236"/>
        <end position="273"/>
    </location>
</feature>
<dbReference type="SUPFAM" id="SSF158472">
    <property type="entry name" value="HAMP domain-like"/>
    <property type="match status" value="1"/>
</dbReference>
<dbReference type="PROSITE" id="PS50112">
    <property type="entry name" value="PAS"/>
    <property type="match status" value="1"/>
</dbReference>
<evidence type="ECO:0000256" key="7">
    <source>
        <dbReference type="ARBA" id="ARBA00022679"/>
    </source>
</evidence>
<dbReference type="RefSeq" id="WP_072896363.1">
    <property type="nucleotide sequence ID" value="NZ_FQVM01000016.1"/>
</dbReference>
<comment type="catalytic activity">
    <reaction evidence="1">
        <text>ATP + protein L-histidine = ADP + protein N-phospho-L-histidine.</text>
        <dbReference type="EC" id="2.7.13.3"/>
    </reaction>
</comment>
<evidence type="ECO:0000256" key="10">
    <source>
        <dbReference type="ARBA" id="ARBA00022777"/>
    </source>
</evidence>
<evidence type="ECO:0000256" key="2">
    <source>
        <dbReference type="ARBA" id="ARBA00004236"/>
    </source>
</evidence>
<evidence type="ECO:0000256" key="13">
    <source>
        <dbReference type="ARBA" id="ARBA00023012"/>
    </source>
</evidence>
<dbReference type="SUPFAM" id="SSF55785">
    <property type="entry name" value="PYP-like sensor domain (PAS domain)"/>
    <property type="match status" value="1"/>
</dbReference>
<dbReference type="InterPro" id="IPR003660">
    <property type="entry name" value="HAMP_dom"/>
</dbReference>
<dbReference type="SMART" id="SM00387">
    <property type="entry name" value="HATPase_c"/>
    <property type="match status" value="1"/>
</dbReference>
<dbReference type="InterPro" id="IPR050351">
    <property type="entry name" value="BphY/WalK/GraS-like"/>
</dbReference>
<keyword evidence="20" id="KW-1185">Reference proteome</keyword>
<dbReference type="InterPro" id="IPR036097">
    <property type="entry name" value="HisK_dim/P_sf"/>
</dbReference>
<feature type="transmembrane region" description="Helical" evidence="15">
    <location>
        <begin position="6"/>
        <end position="27"/>
    </location>
</feature>
<keyword evidence="9" id="KW-0547">Nucleotide-binding</keyword>
<feature type="domain" description="HAMP" evidence="18">
    <location>
        <begin position="179"/>
        <end position="231"/>
    </location>
</feature>
<dbReference type="GO" id="GO:0045121">
    <property type="term" value="C:membrane raft"/>
    <property type="evidence" value="ECO:0007669"/>
    <property type="project" value="UniProtKB-SubCell"/>
</dbReference>
<dbReference type="InterPro" id="IPR035965">
    <property type="entry name" value="PAS-like_dom_sf"/>
</dbReference>
<protein>
    <recommendedName>
        <fullName evidence="4">histidine kinase</fullName>
        <ecNumber evidence="4">2.7.13.3</ecNumber>
    </recommendedName>
</protein>
<dbReference type="Gene3D" id="3.30.565.10">
    <property type="entry name" value="Histidine kinase-like ATPase, C-terminal domain"/>
    <property type="match status" value="1"/>
</dbReference>
<organism evidence="19 20">
    <name type="scientific">Clostridium fallax</name>
    <dbReference type="NCBI Taxonomy" id="1533"/>
    <lineage>
        <taxon>Bacteria</taxon>
        <taxon>Bacillati</taxon>
        <taxon>Bacillota</taxon>
        <taxon>Clostridia</taxon>
        <taxon>Eubacteriales</taxon>
        <taxon>Clostridiaceae</taxon>
        <taxon>Clostridium</taxon>
    </lineage>
</organism>
<comment type="subcellular location">
    <subcellularLocation>
        <location evidence="2">Cell membrane</location>
    </subcellularLocation>
    <subcellularLocation>
        <location evidence="3">Membrane raft</location>
        <topology evidence="3">Multi-pass membrane protein</topology>
    </subcellularLocation>
</comment>
<keyword evidence="5" id="KW-1003">Cell membrane</keyword>
<evidence type="ECO:0000256" key="5">
    <source>
        <dbReference type="ARBA" id="ARBA00022475"/>
    </source>
</evidence>
<dbReference type="NCBIfam" id="NF046044">
    <property type="entry name" value="PnpS"/>
    <property type="match status" value="1"/>
</dbReference>
<dbReference type="CDD" id="cd06225">
    <property type="entry name" value="HAMP"/>
    <property type="match status" value="1"/>
</dbReference>
<evidence type="ECO:0000256" key="15">
    <source>
        <dbReference type="SAM" id="Phobius"/>
    </source>
</evidence>
<dbReference type="GO" id="GO:0005524">
    <property type="term" value="F:ATP binding"/>
    <property type="evidence" value="ECO:0007669"/>
    <property type="project" value="UniProtKB-KW"/>
</dbReference>
<dbReference type="Pfam" id="PF13188">
    <property type="entry name" value="PAS_8"/>
    <property type="match status" value="1"/>
</dbReference>
<dbReference type="FunFam" id="1.10.287.130:FF:000001">
    <property type="entry name" value="Two-component sensor histidine kinase"/>
    <property type="match status" value="1"/>
</dbReference>
<keyword evidence="7" id="KW-0808">Transferase</keyword>
<evidence type="ECO:0000259" key="18">
    <source>
        <dbReference type="PROSITE" id="PS50885"/>
    </source>
</evidence>
<evidence type="ECO:0000256" key="6">
    <source>
        <dbReference type="ARBA" id="ARBA00022553"/>
    </source>
</evidence>
<dbReference type="Pfam" id="PF02518">
    <property type="entry name" value="HATPase_c"/>
    <property type="match status" value="1"/>
</dbReference>
<dbReference type="InterPro" id="IPR005467">
    <property type="entry name" value="His_kinase_dom"/>
</dbReference>
<dbReference type="InterPro" id="IPR000014">
    <property type="entry name" value="PAS"/>
</dbReference>
<dbReference type="OrthoDB" id="9813151at2"/>
<dbReference type="PROSITE" id="PS50885">
    <property type="entry name" value="HAMP"/>
    <property type="match status" value="1"/>
</dbReference>
<name>A0A1M4X6M4_9CLOT</name>
<reference evidence="19 20" key="1">
    <citation type="submission" date="2016-11" db="EMBL/GenBank/DDBJ databases">
        <authorList>
            <person name="Jaros S."/>
            <person name="Januszkiewicz K."/>
            <person name="Wedrychowicz H."/>
        </authorList>
    </citation>
    <scope>NUCLEOTIDE SEQUENCE [LARGE SCALE GENOMIC DNA]</scope>
    <source>
        <strain evidence="19 20">DSM 2631</strain>
    </source>
</reference>
<dbReference type="Proteomes" id="UP000184035">
    <property type="component" value="Unassembled WGS sequence"/>
</dbReference>
<dbReference type="FunFam" id="3.30.565.10:FF:000023">
    <property type="entry name" value="PAS domain-containing sensor histidine kinase"/>
    <property type="match status" value="1"/>
</dbReference>
<dbReference type="STRING" id="1533.SAMN05443638_11619"/>
<dbReference type="Pfam" id="PF00672">
    <property type="entry name" value="HAMP"/>
    <property type="match status" value="1"/>
</dbReference>
<dbReference type="Gene3D" id="1.10.287.130">
    <property type="match status" value="1"/>
</dbReference>
<dbReference type="CDD" id="cd00130">
    <property type="entry name" value="PAS"/>
    <property type="match status" value="1"/>
</dbReference>